<evidence type="ECO:0000256" key="1">
    <source>
        <dbReference type="SAM" id="MobiDB-lite"/>
    </source>
</evidence>
<proteinExistence type="predicted"/>
<organism evidence="2 3">
    <name type="scientific">Daphnia magna</name>
    <dbReference type="NCBI Taxonomy" id="35525"/>
    <lineage>
        <taxon>Eukaryota</taxon>
        <taxon>Metazoa</taxon>
        <taxon>Ecdysozoa</taxon>
        <taxon>Arthropoda</taxon>
        <taxon>Crustacea</taxon>
        <taxon>Branchiopoda</taxon>
        <taxon>Diplostraca</taxon>
        <taxon>Cladocera</taxon>
        <taxon>Anomopoda</taxon>
        <taxon>Daphniidae</taxon>
        <taxon>Daphnia</taxon>
    </lineage>
</organism>
<feature type="compositionally biased region" description="Basic and acidic residues" evidence="1">
    <location>
        <begin position="94"/>
        <end position="108"/>
    </location>
</feature>
<feature type="region of interest" description="Disordered" evidence="1">
    <location>
        <begin position="83"/>
        <end position="146"/>
    </location>
</feature>
<evidence type="ECO:0000313" key="2">
    <source>
        <dbReference type="EMBL" id="KAK4027485.1"/>
    </source>
</evidence>
<dbReference type="EMBL" id="JAOYFB010000038">
    <property type="protein sequence ID" value="KAK4027485.1"/>
    <property type="molecule type" value="Genomic_DNA"/>
</dbReference>
<feature type="region of interest" description="Disordered" evidence="1">
    <location>
        <begin position="1"/>
        <end position="29"/>
    </location>
</feature>
<name>A0ABR0AQX7_9CRUS</name>
<protein>
    <submittedName>
        <fullName evidence="2">Uncharacterized protein</fullName>
    </submittedName>
</protein>
<reference evidence="2 3" key="1">
    <citation type="journal article" date="2023" name="Nucleic Acids Res.">
        <title>The hologenome of Daphnia magna reveals possible DNA methylation and microbiome-mediated evolution of the host genome.</title>
        <authorList>
            <person name="Chaturvedi A."/>
            <person name="Li X."/>
            <person name="Dhandapani V."/>
            <person name="Marshall H."/>
            <person name="Kissane S."/>
            <person name="Cuenca-Cambronero M."/>
            <person name="Asole G."/>
            <person name="Calvet F."/>
            <person name="Ruiz-Romero M."/>
            <person name="Marangio P."/>
            <person name="Guigo R."/>
            <person name="Rago D."/>
            <person name="Mirbahai L."/>
            <person name="Eastwood N."/>
            <person name="Colbourne J.K."/>
            <person name="Zhou J."/>
            <person name="Mallon E."/>
            <person name="Orsini L."/>
        </authorList>
    </citation>
    <scope>NUCLEOTIDE SEQUENCE [LARGE SCALE GENOMIC DNA]</scope>
    <source>
        <strain evidence="2">LRV0_1</strain>
    </source>
</reference>
<feature type="compositionally biased region" description="Basic residues" evidence="1">
    <location>
        <begin position="124"/>
        <end position="135"/>
    </location>
</feature>
<comment type="caution">
    <text evidence="2">The sequence shown here is derived from an EMBL/GenBank/DDBJ whole genome shotgun (WGS) entry which is preliminary data.</text>
</comment>
<dbReference type="Proteomes" id="UP001234178">
    <property type="component" value="Unassembled WGS sequence"/>
</dbReference>
<gene>
    <name evidence="2" type="ORF">OUZ56_016532</name>
</gene>
<accession>A0ABR0AQX7</accession>
<keyword evidence="3" id="KW-1185">Reference proteome</keyword>
<sequence length="146" mass="16235">MKTSRPAVCRAGDDRGQLDHPAPSIEVGFESPYRIEPYLSGNGSDTPILDVSHRHKTVPYPLVYALKIEKNIQVLPDLCPINLQYGHKKKRRKDKGEARGRDKGEGRGGKGAAARPKPGSGEIRRKKGGKIHKNRLQNSGKRAFFR</sequence>
<evidence type="ECO:0000313" key="3">
    <source>
        <dbReference type="Proteomes" id="UP001234178"/>
    </source>
</evidence>